<organism evidence="1 2">
    <name type="scientific">Aeropyrum pernix</name>
    <dbReference type="NCBI Taxonomy" id="56636"/>
    <lineage>
        <taxon>Archaea</taxon>
        <taxon>Thermoproteota</taxon>
        <taxon>Thermoprotei</taxon>
        <taxon>Desulfurococcales</taxon>
        <taxon>Desulfurococcaceae</taxon>
        <taxon>Aeropyrum</taxon>
    </lineage>
</organism>
<proteinExistence type="predicted"/>
<name>A0A401HA05_AERPX</name>
<dbReference type="EMBL" id="BDMD01000045">
    <property type="protein sequence ID" value="GBF09159.1"/>
    <property type="molecule type" value="Genomic_DNA"/>
</dbReference>
<reference evidence="1 2" key="1">
    <citation type="submission" date="2017-02" db="EMBL/GenBank/DDBJ databases">
        <title>isolation and characterization of a novel temperate virus Aeropyrum globular virus 1 infecting hyperthermophilic archaeon Aeropyrum.</title>
        <authorList>
            <person name="Yumiya M."/>
            <person name="Yoshida T."/>
            <person name="Sako Y."/>
        </authorList>
    </citation>
    <scope>NUCLEOTIDE SEQUENCE [LARGE SCALE GENOMIC DNA]</scope>
    <source>
        <strain evidence="1 2">YK1-12-2013</strain>
    </source>
</reference>
<comment type="caution">
    <text evidence="1">The sequence shown here is derived from an EMBL/GenBank/DDBJ whole genome shotgun (WGS) entry which is preliminary data.</text>
</comment>
<gene>
    <name evidence="1" type="ORF">apy_08840</name>
</gene>
<protein>
    <submittedName>
        <fullName evidence="1">Uncharacterized protein</fullName>
    </submittedName>
</protein>
<dbReference type="AlphaFoldDB" id="A0A401HA05"/>
<accession>A0A401HA05</accession>
<evidence type="ECO:0000313" key="1">
    <source>
        <dbReference type="EMBL" id="GBF09159.1"/>
    </source>
</evidence>
<dbReference type="RefSeq" id="WP_131160158.1">
    <property type="nucleotide sequence ID" value="NZ_BDMD01000045.1"/>
</dbReference>
<sequence length="394" mass="45134">MLEDELRRQMFDREQWRSYWELLARLYTRASGFLRLYRELRARLVGRSVEELLAGESESAKKTVLGGFKVDEQRYRHRALGIFTGEALGIRVSEEDLKKLSSRILGGAEPREAGRDIFILGEDSPVVYAVSGISSLLERLLRGRGYSVDQLAGAAEYDVEDPLSAVYALRDVLDSSKRLLPLYNPVSFMLNSFFSTPLYYLEDVYGFPLHRRGDTLIPADDEVRRVFEENGVRLRVTLDPGGWGRRRETVIVGHEPGSTGFEVHRLTCLIYALHSYIATSEEGGEGVLKRFFRGVRNEYEYYIETYRPLLETTVNIGDVLRRLEPCSSDNTTICEKIHGTKVHCTYKLESCNIRRLVKSRIKDFHNLLLDVGLLSFLGLAVFNEEKVYFQQFTG</sequence>
<evidence type="ECO:0000313" key="2">
    <source>
        <dbReference type="Proteomes" id="UP000291213"/>
    </source>
</evidence>
<dbReference type="OrthoDB" id="46220at2157"/>
<dbReference type="Proteomes" id="UP000291213">
    <property type="component" value="Unassembled WGS sequence"/>
</dbReference>